<evidence type="ECO:0000256" key="6">
    <source>
        <dbReference type="PROSITE-ProRule" id="PRU00775"/>
    </source>
</evidence>
<dbReference type="Proteomes" id="UP000320055">
    <property type="component" value="Unassembled WGS sequence"/>
</dbReference>
<dbReference type="GO" id="GO:0012505">
    <property type="term" value="C:endomembrane system"/>
    <property type="evidence" value="ECO:0007669"/>
    <property type="project" value="UniProtKB-SubCell"/>
</dbReference>
<proteinExistence type="inferred from homology"/>
<dbReference type="Gene3D" id="1.10.3130.20">
    <property type="entry name" value="Phycobilisome linker domain"/>
    <property type="match status" value="1"/>
</dbReference>
<evidence type="ECO:0000256" key="3">
    <source>
        <dbReference type="ARBA" id="ARBA00022738"/>
    </source>
</evidence>
<dbReference type="RefSeq" id="WP_144872921.1">
    <property type="nucleotide sequence ID" value="NZ_LR214002.1"/>
</dbReference>
<name>A0A563VSC1_9CYAN</name>
<evidence type="ECO:0000256" key="4">
    <source>
        <dbReference type="ARBA" id="ARBA00023078"/>
    </source>
</evidence>
<feature type="domain" description="PBS-linker" evidence="7">
    <location>
        <begin position="11"/>
        <end position="188"/>
    </location>
</feature>
<keyword evidence="5" id="KW-0472">Membrane</keyword>
<protein>
    <submittedName>
        <fullName evidence="8">Phycobilisome rod-core linker polypeptide CpcG</fullName>
    </submittedName>
</protein>
<gene>
    <name evidence="8" type="primary">cpcG</name>
    <name evidence="8" type="ORF">H1P_2590012</name>
</gene>
<dbReference type="InterPro" id="IPR001297">
    <property type="entry name" value="PBS_linker_dom"/>
</dbReference>
<keyword evidence="4" id="KW-0793">Thylakoid</keyword>
<dbReference type="GO" id="GO:0015979">
    <property type="term" value="P:photosynthesis"/>
    <property type="evidence" value="ECO:0007669"/>
    <property type="project" value="InterPro"/>
</dbReference>
<evidence type="ECO:0000256" key="2">
    <source>
        <dbReference type="ARBA" id="ARBA00022549"/>
    </source>
</evidence>
<reference evidence="8 9" key="1">
    <citation type="submission" date="2019-01" db="EMBL/GenBank/DDBJ databases">
        <authorList>
            <person name="Brito A."/>
        </authorList>
    </citation>
    <scope>NUCLEOTIDE SEQUENCE [LARGE SCALE GENOMIC DNA]</scope>
    <source>
        <strain evidence="8">1</strain>
    </source>
</reference>
<dbReference type="GO" id="GO:0030089">
    <property type="term" value="C:phycobilisome"/>
    <property type="evidence" value="ECO:0007669"/>
    <property type="project" value="UniProtKB-UniRule"/>
</dbReference>
<dbReference type="Pfam" id="PF00427">
    <property type="entry name" value="PBS_linker_poly"/>
    <property type="match status" value="1"/>
</dbReference>
<evidence type="ECO:0000259" key="7">
    <source>
        <dbReference type="PROSITE" id="PS51445"/>
    </source>
</evidence>
<dbReference type="EMBL" id="CAACVJ010000178">
    <property type="protein sequence ID" value="VEP14348.1"/>
    <property type="molecule type" value="Genomic_DNA"/>
</dbReference>
<dbReference type="OrthoDB" id="448032at2"/>
<accession>A0A563VSC1</accession>
<evidence type="ECO:0000313" key="8">
    <source>
        <dbReference type="EMBL" id="VEP14348.1"/>
    </source>
</evidence>
<keyword evidence="2" id="KW-0042">Antenna complex</keyword>
<comment type="subcellular location">
    <subcellularLocation>
        <location evidence="1">Endomembrane system</location>
    </subcellularLocation>
</comment>
<comment type="similarity">
    <text evidence="6">Belongs to the phycobilisome linker protein family.</text>
</comment>
<dbReference type="AlphaFoldDB" id="A0A563VSC1"/>
<evidence type="ECO:0000256" key="5">
    <source>
        <dbReference type="ARBA" id="ARBA00023136"/>
    </source>
</evidence>
<dbReference type="PROSITE" id="PS51445">
    <property type="entry name" value="PBS_LINKER"/>
    <property type="match status" value="1"/>
</dbReference>
<sequence>MSIPLLDYKPTSQNSRVEGYEVGRDDQPRIYSTESLLSPSAMGELIDAAYRQIFFYAFKSDREPFLESQLRDGQITVRDFIRGLLLSETYDNSFYSKNNNYRFVEQCVQRVLGRDVYNEREKIAWSIVIGTKGKEGFIDELLGSEEYIENFGYDIVPYQRRRVLPSRDEGERPFNITSPRYDGYYRAILGFPQIIWQSEVRRYIPQEKKSTAGNPALYLDMARSLPNRANTPSRVSAMNISLDKVPYRKTTGR</sequence>
<dbReference type="InterPro" id="IPR038255">
    <property type="entry name" value="PBS_linker_sf"/>
</dbReference>
<dbReference type="PANTHER" id="PTHR34011">
    <property type="entry name" value="PHYCOBILISOME 32.1 KDA LINKER POLYPEPTIDE, PHYCOCYANIN-ASSOCIATED, ROD 2-RELATED"/>
    <property type="match status" value="1"/>
</dbReference>
<keyword evidence="9" id="KW-1185">Reference proteome</keyword>
<keyword evidence="3 6" id="KW-0605">Phycobilisome</keyword>
<evidence type="ECO:0000313" key="9">
    <source>
        <dbReference type="Proteomes" id="UP000320055"/>
    </source>
</evidence>
<evidence type="ECO:0000256" key="1">
    <source>
        <dbReference type="ARBA" id="ARBA00004308"/>
    </source>
</evidence>
<organism evidence="8 9">
    <name type="scientific">Hyella patelloides LEGE 07179</name>
    <dbReference type="NCBI Taxonomy" id="945734"/>
    <lineage>
        <taxon>Bacteria</taxon>
        <taxon>Bacillati</taxon>
        <taxon>Cyanobacteriota</taxon>
        <taxon>Cyanophyceae</taxon>
        <taxon>Pleurocapsales</taxon>
        <taxon>Hyellaceae</taxon>
        <taxon>Hyella</taxon>
    </lineage>
</organism>